<organism evidence="3 4">
    <name type="scientific">Plastoroseomonas hellenica</name>
    <dbReference type="NCBI Taxonomy" id="2687306"/>
    <lineage>
        <taxon>Bacteria</taxon>
        <taxon>Pseudomonadati</taxon>
        <taxon>Pseudomonadota</taxon>
        <taxon>Alphaproteobacteria</taxon>
        <taxon>Acetobacterales</taxon>
        <taxon>Acetobacteraceae</taxon>
        <taxon>Plastoroseomonas</taxon>
    </lineage>
</organism>
<dbReference type="PANTHER" id="PTHR42928">
    <property type="entry name" value="TRICARBOXYLATE-BINDING PROTEIN"/>
    <property type="match status" value="1"/>
</dbReference>
<dbReference type="InterPro" id="IPR005064">
    <property type="entry name" value="BUG"/>
</dbReference>
<proteinExistence type="inferred from homology"/>
<evidence type="ECO:0000256" key="1">
    <source>
        <dbReference type="ARBA" id="ARBA00006987"/>
    </source>
</evidence>
<dbReference type="Gene3D" id="3.40.190.150">
    <property type="entry name" value="Bordetella uptake gene, domain 1"/>
    <property type="match status" value="1"/>
</dbReference>
<dbReference type="Proteomes" id="UP001196870">
    <property type="component" value="Unassembled WGS sequence"/>
</dbReference>
<feature type="chain" id="PRO_5046228893" evidence="2">
    <location>
        <begin position="26"/>
        <end position="339"/>
    </location>
</feature>
<dbReference type="PANTHER" id="PTHR42928:SF5">
    <property type="entry name" value="BLR1237 PROTEIN"/>
    <property type="match status" value="1"/>
</dbReference>
<evidence type="ECO:0000313" key="3">
    <source>
        <dbReference type="EMBL" id="MBR0664504.1"/>
    </source>
</evidence>
<name>A0ABS5EW48_9PROT</name>
<dbReference type="PIRSF" id="PIRSF017082">
    <property type="entry name" value="YflP"/>
    <property type="match status" value="1"/>
</dbReference>
<comment type="caution">
    <text evidence="3">The sequence shown here is derived from an EMBL/GenBank/DDBJ whole genome shotgun (WGS) entry which is preliminary data.</text>
</comment>
<dbReference type="InterPro" id="IPR006311">
    <property type="entry name" value="TAT_signal"/>
</dbReference>
<evidence type="ECO:0000313" key="4">
    <source>
        <dbReference type="Proteomes" id="UP001196870"/>
    </source>
</evidence>
<keyword evidence="4" id="KW-1185">Reference proteome</keyword>
<comment type="similarity">
    <text evidence="1">Belongs to the UPF0065 (bug) family.</text>
</comment>
<dbReference type="InterPro" id="IPR042100">
    <property type="entry name" value="Bug_dom1"/>
</dbReference>
<sequence length="339" mass="34834">MTAVLRRRALLGAAATLLVPAAARAQGAAQAGILPSAAAHAWAPERAVRVIVPVAPGGSLDILGRTIARAIQPALGQPVVAENHTGAGSNIAFELVARARPDGLTILVGSDPLTINPSLYPRVGFDPVQDFTAVIELVRAPQVLVVNPASPVRDVAGFVAAARAANGALTVASQGNGSIGHLAGALFAREAGVTYTHVPYRGGGPAVLDVVAGHVDALFVTLPAAIEHIRSGRLRAVAMTGATRSTALPEIPTVAESGYPGFDVVTWQGLLVPAHTPEAIVARLAEETAKALATSEVRDGLIRQGFEVTGHGPAEFGTHVRREAARWPALVRAAAVRVE</sequence>
<accession>A0ABS5EW48</accession>
<dbReference type="Pfam" id="PF03401">
    <property type="entry name" value="TctC"/>
    <property type="match status" value="1"/>
</dbReference>
<protein>
    <submittedName>
        <fullName evidence="3">Tripartite tricarboxylate transporter substrate binding protein</fullName>
    </submittedName>
</protein>
<feature type="signal peptide" evidence="2">
    <location>
        <begin position="1"/>
        <end position="25"/>
    </location>
</feature>
<dbReference type="RefSeq" id="WP_211852173.1">
    <property type="nucleotide sequence ID" value="NZ_JAAGBB010000009.1"/>
</dbReference>
<reference evidence="4" key="1">
    <citation type="journal article" date="2021" name="Syst. Appl. Microbiol.">
        <title>Roseomonas hellenica sp. nov., isolated from roots of wild-growing Alkanna tinctoria.</title>
        <authorList>
            <person name="Rat A."/>
            <person name="Naranjo H.D."/>
            <person name="Lebbe L."/>
            <person name="Cnockaert M."/>
            <person name="Krigas N."/>
            <person name="Grigoriadou K."/>
            <person name="Maloupa E."/>
            <person name="Willems A."/>
        </authorList>
    </citation>
    <scope>NUCLEOTIDE SEQUENCE [LARGE SCALE GENOMIC DNA]</scope>
    <source>
        <strain evidence="4">LMG 31523</strain>
    </source>
</reference>
<dbReference type="CDD" id="cd13578">
    <property type="entry name" value="PBP2_Bug27"/>
    <property type="match status" value="1"/>
</dbReference>
<evidence type="ECO:0000256" key="2">
    <source>
        <dbReference type="SAM" id="SignalP"/>
    </source>
</evidence>
<dbReference type="Gene3D" id="3.40.190.10">
    <property type="entry name" value="Periplasmic binding protein-like II"/>
    <property type="match status" value="1"/>
</dbReference>
<dbReference type="PROSITE" id="PS51318">
    <property type="entry name" value="TAT"/>
    <property type="match status" value="1"/>
</dbReference>
<keyword evidence="2" id="KW-0732">Signal</keyword>
<dbReference type="EMBL" id="JAAGBB010000009">
    <property type="protein sequence ID" value="MBR0664504.1"/>
    <property type="molecule type" value="Genomic_DNA"/>
</dbReference>
<dbReference type="SUPFAM" id="SSF53850">
    <property type="entry name" value="Periplasmic binding protein-like II"/>
    <property type="match status" value="1"/>
</dbReference>
<gene>
    <name evidence="3" type="ORF">GXW71_09085</name>
</gene>